<reference evidence="1" key="1">
    <citation type="submission" date="2018-11" db="EMBL/GenBank/DDBJ databases">
        <authorList>
            <consortium name="Pathogen Informatics"/>
        </authorList>
    </citation>
    <scope>NUCLEOTIDE SEQUENCE</scope>
</reference>
<comment type="caution">
    <text evidence="1">The sequence shown here is derived from an EMBL/GenBank/DDBJ whole genome shotgun (WGS) entry which is preliminary data.</text>
</comment>
<accession>A0A448X636</accession>
<gene>
    <name evidence="1" type="ORF">PXEA_LOCUS22430</name>
</gene>
<dbReference type="Proteomes" id="UP000784294">
    <property type="component" value="Unassembled WGS sequence"/>
</dbReference>
<protein>
    <submittedName>
        <fullName evidence="1">Uncharacterized protein</fullName>
    </submittedName>
</protein>
<dbReference type="AlphaFoldDB" id="A0A448X636"/>
<sequence length="66" mass="7665">MVVMLIEGFLLHGIGKQLHMYLELAHYQGFLPKMLQSRMFLLIKLDSHIYTLTYLCSIGETKSTTF</sequence>
<name>A0A448X636_9PLAT</name>
<keyword evidence="2" id="KW-1185">Reference proteome</keyword>
<evidence type="ECO:0000313" key="1">
    <source>
        <dbReference type="EMBL" id="VEL28990.1"/>
    </source>
</evidence>
<proteinExistence type="predicted"/>
<evidence type="ECO:0000313" key="2">
    <source>
        <dbReference type="Proteomes" id="UP000784294"/>
    </source>
</evidence>
<organism evidence="1 2">
    <name type="scientific">Protopolystoma xenopodis</name>
    <dbReference type="NCBI Taxonomy" id="117903"/>
    <lineage>
        <taxon>Eukaryota</taxon>
        <taxon>Metazoa</taxon>
        <taxon>Spiralia</taxon>
        <taxon>Lophotrochozoa</taxon>
        <taxon>Platyhelminthes</taxon>
        <taxon>Monogenea</taxon>
        <taxon>Polyopisthocotylea</taxon>
        <taxon>Polystomatidea</taxon>
        <taxon>Polystomatidae</taxon>
        <taxon>Protopolystoma</taxon>
    </lineage>
</organism>
<dbReference type="EMBL" id="CAAALY010099415">
    <property type="protein sequence ID" value="VEL28990.1"/>
    <property type="molecule type" value="Genomic_DNA"/>
</dbReference>